<reference evidence="1 2" key="1">
    <citation type="submission" date="2020-01" db="EMBL/GenBank/DDBJ databases">
        <title>Bacteria diversity of Porities sp.</title>
        <authorList>
            <person name="Wang G."/>
        </authorList>
    </citation>
    <scope>NUCLEOTIDE SEQUENCE [LARGE SCALE GENOMIC DNA]</scope>
    <source>
        <strain evidence="1 2">R33</strain>
    </source>
</reference>
<dbReference type="Gene3D" id="2.60.120.560">
    <property type="entry name" value="Exo-inulinase, domain 1"/>
    <property type="match status" value="1"/>
</dbReference>
<gene>
    <name evidence="1" type="ORF">GTQ38_14725</name>
</gene>
<evidence type="ECO:0000313" key="2">
    <source>
        <dbReference type="Proteomes" id="UP000475249"/>
    </source>
</evidence>
<protein>
    <submittedName>
        <fullName evidence="1">Uncharacterized protein</fullName>
    </submittedName>
</protein>
<accession>A0A6L9EG93</accession>
<sequence>MKRLLLVIGLTTGLNSLVAAQEIIPIDTVALDINAKDYIIEPFKGKDAIYLKQGSISLKDIKLRNGTIEYDIFLKEAPAFPGVYFRVNDNNAEQFYIRPHLSGKPDANQALPVVNGIAAWQLYFGPRYSFPYEYNYSDWTHVKLVVNENRAQVYLDHSKTPHLSWYLFHEPREGGIALNGGNAEAMHLANISVNTEEAVIKDFQPIERKALENMIPEWELSDKFEEKLLENPENLNKIIADRSWKGKVTLEEGTAANISKLITLRDENPGNTVFARVNIQSNREQLRLLEFGYSDRVVVILNGKPIYRGNNRWRSRDYRYLGTIGLFDAVYLPLKKGDNSLLMAVSEDFGGWLITGRISDSKGLKVLAK</sequence>
<name>A0A6L9EG93_9FLAO</name>
<dbReference type="Proteomes" id="UP000475249">
    <property type="component" value="Unassembled WGS sequence"/>
</dbReference>
<dbReference type="AlphaFoldDB" id="A0A6L9EG93"/>
<dbReference type="EMBL" id="WXYO01000006">
    <property type="protein sequence ID" value="NAS13269.1"/>
    <property type="molecule type" value="Genomic_DNA"/>
</dbReference>
<dbReference type="RefSeq" id="WP_161436307.1">
    <property type="nucleotide sequence ID" value="NZ_WXYO01000006.1"/>
</dbReference>
<organism evidence="1 2">
    <name type="scientific">Poritiphilus flavus</name>
    <dbReference type="NCBI Taxonomy" id="2697053"/>
    <lineage>
        <taxon>Bacteria</taxon>
        <taxon>Pseudomonadati</taxon>
        <taxon>Bacteroidota</taxon>
        <taxon>Flavobacteriia</taxon>
        <taxon>Flavobacteriales</taxon>
        <taxon>Flavobacteriaceae</taxon>
        <taxon>Poritiphilus</taxon>
    </lineage>
</organism>
<keyword evidence="2" id="KW-1185">Reference proteome</keyword>
<comment type="caution">
    <text evidence="1">The sequence shown here is derived from an EMBL/GenBank/DDBJ whole genome shotgun (WGS) entry which is preliminary data.</text>
</comment>
<proteinExistence type="predicted"/>
<evidence type="ECO:0000313" key="1">
    <source>
        <dbReference type="EMBL" id="NAS13269.1"/>
    </source>
</evidence>